<evidence type="ECO:0000313" key="2">
    <source>
        <dbReference type="Proteomes" id="UP001156870"/>
    </source>
</evidence>
<reference evidence="1 2" key="1">
    <citation type="journal article" date="2014" name="Int. J. Syst. Evol. Microbiol.">
        <title>Complete genome sequence of Corynebacterium casei LMG S-19264T (=DSM 44701T), isolated from a smear-ripened cheese.</title>
        <authorList>
            <consortium name="US DOE Joint Genome Institute (JGI-PGF)"/>
            <person name="Walter F."/>
            <person name="Albersmeier A."/>
            <person name="Kalinowski J."/>
            <person name="Ruckert C."/>
        </authorList>
    </citation>
    <scope>NUCLEOTIDE SEQUENCE [LARGE SCALE GENOMIC DNA]</scope>
    <source>
        <strain evidence="1 2">NBRC 110095</strain>
    </source>
</reference>
<dbReference type="RefSeq" id="WP_232591972.1">
    <property type="nucleotide sequence ID" value="NZ_BSPD01000030.1"/>
</dbReference>
<sequence>MFFKQLELSLAVRRAMVVLVPVLSLIACSGDDGNDGATGVAGTPGVDGEAGTDGADGSLMAKGLMRLATVPLGAEVTGLYLTEDGDLFFNAQHPDTSNEMEDADGKLHNKGTIGVLSGVNLHQLPRNPISLPVPESDEEKQLIHSAYGTYQVIAQQDDLFTSAPEGLGAITSADGLYEFASVDMVDFNAYIPTSATTGYLFTNWEYFPGGMSRIELTKNPSTYQWEVGDAEMLDFGAYGTIANCFGSVSPWGTPLTSEEWGNAGNDTEVWNNPAPADSDLRKVRARMPLAKYIDSNVDIDDQATITTFPNTYRYHYIVEITNPTMANPVPVKHYTMGRYEHENAIVMPDQKTVYLSQDNTDGVFFKFVADVAGDLSAGILYAAKLTQDAGSNEPATTGFDIQWIELAHGDNATIEAWIAQYDAIGLDDYVDGKSSYLTDADAIAWANEDPNYPSADMVYADAETAGYEGADVYGGAVTAGAPMDNRIAFLESRRAARAKGATAEWRKFEGIYVNQKRAEEAVSGVDLIPDEVVDEAYVYFAISDIDNGMIDDEGDIQLSSRVQECGGVYRMKLEAGYDVARIEPVLMGATYRSSLDGAARCDVNALSQPDNVIVADDGRIIIGEDGGQTNNTLWMYDPSENN</sequence>
<dbReference type="PROSITE" id="PS51257">
    <property type="entry name" value="PROKAR_LIPOPROTEIN"/>
    <property type="match status" value="1"/>
</dbReference>
<evidence type="ECO:0000313" key="1">
    <source>
        <dbReference type="EMBL" id="GLS25530.1"/>
    </source>
</evidence>
<protein>
    <recommendedName>
        <fullName evidence="3">DUF839 domain-containing protein</fullName>
    </recommendedName>
</protein>
<keyword evidence="2" id="KW-1185">Reference proteome</keyword>
<dbReference type="EMBL" id="BSPD01000030">
    <property type="protein sequence ID" value="GLS25530.1"/>
    <property type="molecule type" value="Genomic_DNA"/>
</dbReference>
<comment type="caution">
    <text evidence="1">The sequence shown here is derived from an EMBL/GenBank/DDBJ whole genome shotgun (WGS) entry which is preliminary data.</text>
</comment>
<evidence type="ECO:0008006" key="3">
    <source>
        <dbReference type="Google" id="ProtNLM"/>
    </source>
</evidence>
<dbReference type="AlphaFoldDB" id="A0AA37T1U4"/>
<dbReference type="InterPro" id="IPR008557">
    <property type="entry name" value="PhoX"/>
</dbReference>
<proteinExistence type="predicted"/>
<gene>
    <name evidence="1" type="ORF">GCM10007877_12440</name>
</gene>
<dbReference type="Proteomes" id="UP001156870">
    <property type="component" value="Unassembled WGS sequence"/>
</dbReference>
<dbReference type="Pfam" id="PF05787">
    <property type="entry name" value="PhoX"/>
    <property type="match status" value="1"/>
</dbReference>
<accession>A0AA37T1U4</accession>
<dbReference type="PANTHER" id="PTHR35399">
    <property type="entry name" value="SLR8030 PROTEIN"/>
    <property type="match status" value="1"/>
</dbReference>
<dbReference type="PANTHER" id="PTHR35399:SF2">
    <property type="entry name" value="DUF839 DOMAIN-CONTAINING PROTEIN"/>
    <property type="match status" value="1"/>
</dbReference>
<organism evidence="1 2">
    <name type="scientific">Marinibactrum halimedae</name>
    <dbReference type="NCBI Taxonomy" id="1444977"/>
    <lineage>
        <taxon>Bacteria</taxon>
        <taxon>Pseudomonadati</taxon>
        <taxon>Pseudomonadota</taxon>
        <taxon>Gammaproteobacteria</taxon>
        <taxon>Cellvibrionales</taxon>
        <taxon>Cellvibrionaceae</taxon>
        <taxon>Marinibactrum</taxon>
    </lineage>
</organism>
<name>A0AA37T1U4_9GAMM</name>